<accession>A0A2K8UDM9</accession>
<proteinExistence type="predicted"/>
<name>A0A2K8UDM9_9GAMM</name>
<evidence type="ECO:0000313" key="2">
    <source>
        <dbReference type="Proteomes" id="UP000232638"/>
    </source>
</evidence>
<dbReference type="SUPFAM" id="SSF52402">
    <property type="entry name" value="Adenine nucleotide alpha hydrolases-like"/>
    <property type="match status" value="1"/>
</dbReference>
<dbReference type="RefSeq" id="WP_100920893.1">
    <property type="nucleotide sequence ID" value="NZ_CP020370.1"/>
</dbReference>
<reference evidence="1 2" key="1">
    <citation type="submission" date="2017-03" db="EMBL/GenBank/DDBJ databases">
        <title>Complete genome sequence of Candidatus 'Thiodictyon syntrophicum' sp. nov. strain Cad16T, a photolithoautotroph purple sulfur bacterium isolated from an alpine meromictic lake.</title>
        <authorList>
            <person name="Luedin S.M."/>
            <person name="Pothier J.F."/>
            <person name="Danza F."/>
            <person name="Storelli N."/>
            <person name="Wittwer M."/>
            <person name="Tonolla M."/>
        </authorList>
    </citation>
    <scope>NUCLEOTIDE SEQUENCE [LARGE SCALE GENOMIC DNA]</scope>
    <source>
        <strain evidence="1 2">Cad16T</strain>
    </source>
</reference>
<organism evidence="1 2">
    <name type="scientific">Candidatus Thiodictyon syntrophicum</name>
    <dbReference type="NCBI Taxonomy" id="1166950"/>
    <lineage>
        <taxon>Bacteria</taxon>
        <taxon>Pseudomonadati</taxon>
        <taxon>Pseudomonadota</taxon>
        <taxon>Gammaproteobacteria</taxon>
        <taxon>Chromatiales</taxon>
        <taxon>Chromatiaceae</taxon>
        <taxon>Thiodictyon</taxon>
    </lineage>
</organism>
<dbReference type="KEGG" id="tsy:THSYN_21155"/>
<dbReference type="AlphaFoldDB" id="A0A2K8UDM9"/>
<evidence type="ECO:0000313" key="1">
    <source>
        <dbReference type="EMBL" id="AUB83201.1"/>
    </source>
</evidence>
<dbReference type="Gene3D" id="3.40.50.620">
    <property type="entry name" value="HUPs"/>
    <property type="match status" value="1"/>
</dbReference>
<gene>
    <name evidence="1" type="ORF">THSYN_21155</name>
</gene>
<sequence length="577" mass="65143">MGAFLLIVEPHRLREGGRLERGLDIFRQMGFAAPRYIDQGACGLWLFPKLGQTEISYLDCGNGDFVCTTGTLFSRGRRGTVVLREIYDGFGGGTGVAPSVRGVFHLILRKQGILYLVNDAAGLLSVYFNADRRVFSSSWLAVCCLADHLTLSTQSAYEYVFNGSVLGNCTLVREVELLALNSHVEFGSGAPRLIIRSPVIPRPPRGSREELLEESLRLLRGYFRELVAAFPAGFNCALSGGYDSRLILGLLLEQGAAPNLFVYGRDTDDDVVVAKTIAAGEGLGLLTLDRSTRDRCGPDAFPEQVRRNFYGSDGGSYGGLLNWDSESSEVRRRTADGRACLNGGGGEVFRNFFYLPNRRFTMRQLLWSFYGQFEPRWTTAEFDEDSHFTALESKLAETLGDSNPNLERHVIEWLYPHFRCRSWVAKEMQFGNRAGTQLNPFLDDRISQWAGSLSIDLKNLGRFEAELIRRVNPRLAAYLSAYGHSFTADPPWPYRAAYQLGQWRSPRLRRVMFRLRARTRRGRHQFHGYGAPAYIHSLFGDQPCGMSRLFRLERVGSDAQWHRIWALEYLCRELSLD</sequence>
<keyword evidence="2" id="KW-1185">Reference proteome</keyword>
<dbReference type="Proteomes" id="UP000232638">
    <property type="component" value="Chromosome"/>
</dbReference>
<dbReference type="OrthoDB" id="6287162at2"/>
<dbReference type="EMBL" id="CP020370">
    <property type="protein sequence ID" value="AUB83201.1"/>
    <property type="molecule type" value="Genomic_DNA"/>
</dbReference>
<evidence type="ECO:0008006" key="3">
    <source>
        <dbReference type="Google" id="ProtNLM"/>
    </source>
</evidence>
<dbReference type="InterPro" id="IPR014729">
    <property type="entry name" value="Rossmann-like_a/b/a_fold"/>
</dbReference>
<protein>
    <recommendedName>
        <fullName evidence="3">Asparagine synthetase domain-containing protein</fullName>
    </recommendedName>
</protein>